<dbReference type="PANTHER" id="PTHR43630:SF2">
    <property type="entry name" value="GLYCOSYLTRANSFERASE"/>
    <property type="match status" value="1"/>
</dbReference>
<keyword evidence="1" id="KW-0802">TPR repeat</keyword>
<feature type="domain" description="Glycosyltransferase 2-like" evidence="2">
    <location>
        <begin position="6"/>
        <end position="142"/>
    </location>
</feature>
<dbReference type="SUPFAM" id="SSF53448">
    <property type="entry name" value="Nucleotide-diphospho-sugar transferases"/>
    <property type="match status" value="2"/>
</dbReference>
<reference evidence="3 4" key="1">
    <citation type="submission" date="2007-03" db="EMBL/GenBank/DDBJ databases">
        <title>Complete sequence of Desulfotomaculum reducens MI-1.</title>
        <authorList>
            <consortium name="US DOE Joint Genome Institute"/>
            <person name="Copeland A."/>
            <person name="Lucas S."/>
            <person name="Lapidus A."/>
            <person name="Barry K."/>
            <person name="Detter J.C."/>
            <person name="Glavina del Rio T."/>
            <person name="Hammon N."/>
            <person name="Israni S."/>
            <person name="Dalin E."/>
            <person name="Tice H."/>
            <person name="Pitluck S."/>
            <person name="Sims D."/>
            <person name="Brettin T."/>
            <person name="Bruce D."/>
            <person name="Han C."/>
            <person name="Tapia R."/>
            <person name="Schmutz J."/>
            <person name="Larimer F."/>
            <person name="Land M."/>
            <person name="Hauser L."/>
            <person name="Kyrpides N."/>
            <person name="Kim E."/>
            <person name="Tebo B.M."/>
            <person name="Richardson P."/>
        </authorList>
    </citation>
    <scope>NUCLEOTIDE SEQUENCE [LARGE SCALE GENOMIC DNA]</scope>
    <source>
        <strain evidence="3 4">MI-1</strain>
    </source>
</reference>
<feature type="domain" description="Glycosyltransferase 2-like" evidence="2">
    <location>
        <begin position="344"/>
        <end position="459"/>
    </location>
</feature>
<proteinExistence type="predicted"/>
<evidence type="ECO:0000256" key="1">
    <source>
        <dbReference type="PROSITE-ProRule" id="PRU00339"/>
    </source>
</evidence>
<dbReference type="Proteomes" id="UP000001556">
    <property type="component" value="Chromosome"/>
</dbReference>
<dbReference type="Gene3D" id="1.25.40.10">
    <property type="entry name" value="Tetratricopeptide repeat domain"/>
    <property type="match status" value="2"/>
</dbReference>
<dbReference type="PANTHER" id="PTHR43630">
    <property type="entry name" value="POLY-BETA-1,6-N-ACETYL-D-GLUCOSAMINE SYNTHASE"/>
    <property type="match status" value="1"/>
</dbReference>
<sequence length="798" mass="91547">MPATISLCMIAKNEDQFIGRCIQSALPYVNQVVVVDTGSSDKTPEIAEELGAEVWHFSWIDDFSAARNFSLEKATGDWVIFMDCDEEFDQTQVENLLAGVESSKYDAYYINVRNLLGGNNTVTFQSIRLFRNLSQFRFKGKIHEQISDSVLQHSGAGRIGRLNFNLIHHGYNPEQVNIQSKIARNVHLLEKQQHQPEGQEGFYFYNIGVEYVRQGQYQRALENFIQSLKVTNNTSGYAPPLVNKLIVCLIELNRYRDALEQLSYFQSVYPDYSDLYLLEAACHLRCGRYSLAAQSINKAQHRKNLNPNYPSEGTIFNQSPEQILSQLQPLLLAKFKKFKLNVSILTKNEEKNIHKCIRSISEIADKVLIIVTECSDNTLHIAYQMGAHLYRVNWEDSFAKLRNFALQRVDGDWILFLNGDEELCQADLPVLIKELNKAIDSGYKVRIRTFWGDDDRNYQDSSCCKIVRNDKTLCYSSRLLEDIDQSIIHKHDHNRISCLPVTIFNHGPKLRSHLREADFKSNLKLIVKDFKTLGKNALLHQAMGNEFYKMRRYKPALAHFKRAMVLSKEKVAAGLYLAVIKCLCKLTQYREGLELANTSVNQFPDYTDLIYYQGYCHLKLKNCPEALECFERCFILGDAPWQKYTVHSGVSSYLPHCRLAELYFQQGNIKKSLEHYSFAAVNPAGAVEAIPHLTQLLLSNYEQGKVLQYFTENELDSCHNLCQAAISTIKNGCLLESLELWQVAVEKFTHSQNTQDYQYIAKAMFQLLGDTYGEAVKQNPASQQLLRVAHYFKTEALK</sequence>
<name>A4J4C8_DESRM</name>
<keyword evidence="3" id="KW-0808">Transferase</keyword>
<dbReference type="RefSeq" id="WP_011877751.1">
    <property type="nucleotide sequence ID" value="NC_009253.1"/>
</dbReference>
<evidence type="ECO:0000313" key="4">
    <source>
        <dbReference type="Proteomes" id="UP000001556"/>
    </source>
</evidence>
<keyword evidence="4" id="KW-1185">Reference proteome</keyword>
<dbReference type="EMBL" id="CP000612">
    <property type="protein sequence ID" value="ABO49931.1"/>
    <property type="molecule type" value="Genomic_DNA"/>
</dbReference>
<gene>
    <name evidence="3" type="ordered locus">Dred_1401</name>
</gene>
<dbReference type="STRING" id="349161.Dred_1401"/>
<accession>A4J4C8</accession>
<dbReference type="HOGENOM" id="CLU_352231_0_0_9"/>
<organism evidence="3 4">
    <name type="scientific">Desulforamulus reducens (strain ATCC BAA-1160 / DSM 100696 / MI-1)</name>
    <name type="common">Desulfotomaculum reducens</name>
    <dbReference type="NCBI Taxonomy" id="349161"/>
    <lineage>
        <taxon>Bacteria</taxon>
        <taxon>Bacillati</taxon>
        <taxon>Bacillota</taxon>
        <taxon>Clostridia</taxon>
        <taxon>Eubacteriales</taxon>
        <taxon>Peptococcaceae</taxon>
        <taxon>Desulforamulus</taxon>
    </lineage>
</organism>
<dbReference type="InterPro" id="IPR001173">
    <property type="entry name" value="Glyco_trans_2-like"/>
</dbReference>
<dbReference type="Gene3D" id="3.90.550.10">
    <property type="entry name" value="Spore Coat Polysaccharide Biosynthesis Protein SpsA, Chain A"/>
    <property type="match status" value="2"/>
</dbReference>
<evidence type="ECO:0000313" key="3">
    <source>
        <dbReference type="EMBL" id="ABO49931.1"/>
    </source>
</evidence>
<dbReference type="SUPFAM" id="SSF48452">
    <property type="entry name" value="TPR-like"/>
    <property type="match status" value="3"/>
</dbReference>
<dbReference type="CDD" id="cd02511">
    <property type="entry name" value="Beta4Glucosyltransferase"/>
    <property type="match status" value="1"/>
</dbReference>
<dbReference type="OrthoDB" id="9815923at2"/>
<protein>
    <submittedName>
        <fullName evidence="3">Glycosyl transferase, family 2</fullName>
    </submittedName>
</protein>
<feature type="repeat" description="TPR" evidence="1">
    <location>
        <begin position="201"/>
        <end position="234"/>
    </location>
</feature>
<dbReference type="Pfam" id="PF13432">
    <property type="entry name" value="TPR_16"/>
    <property type="match status" value="1"/>
</dbReference>
<dbReference type="InterPro" id="IPR029044">
    <property type="entry name" value="Nucleotide-diphossugar_trans"/>
</dbReference>
<dbReference type="AlphaFoldDB" id="A4J4C8"/>
<feature type="repeat" description="TPR" evidence="1">
    <location>
        <begin position="537"/>
        <end position="570"/>
    </location>
</feature>
<dbReference type="CAZy" id="GT2">
    <property type="family name" value="Glycosyltransferase Family 2"/>
</dbReference>
<dbReference type="InterPro" id="IPR019734">
    <property type="entry name" value="TPR_rpt"/>
</dbReference>
<dbReference type="eggNOG" id="COG0457">
    <property type="taxonomic scope" value="Bacteria"/>
</dbReference>
<dbReference type="PROSITE" id="PS50005">
    <property type="entry name" value="TPR"/>
    <property type="match status" value="2"/>
</dbReference>
<dbReference type="InterPro" id="IPR011990">
    <property type="entry name" value="TPR-like_helical_dom_sf"/>
</dbReference>
<dbReference type="Pfam" id="PF00535">
    <property type="entry name" value="Glycos_transf_2"/>
    <property type="match status" value="2"/>
</dbReference>
<evidence type="ECO:0000259" key="2">
    <source>
        <dbReference type="Pfam" id="PF00535"/>
    </source>
</evidence>
<dbReference type="SMART" id="SM00028">
    <property type="entry name" value="TPR"/>
    <property type="match status" value="6"/>
</dbReference>
<dbReference type="GO" id="GO:0016740">
    <property type="term" value="F:transferase activity"/>
    <property type="evidence" value="ECO:0007669"/>
    <property type="project" value="UniProtKB-KW"/>
</dbReference>
<dbReference type="KEGG" id="drm:Dred_1401"/>
<dbReference type="eggNOG" id="COG0463">
    <property type="taxonomic scope" value="Bacteria"/>
</dbReference>